<proteinExistence type="predicted"/>
<evidence type="ECO:0000256" key="1">
    <source>
        <dbReference type="SAM" id="MobiDB-lite"/>
    </source>
</evidence>
<feature type="region of interest" description="Disordered" evidence="1">
    <location>
        <begin position="1"/>
        <end position="41"/>
    </location>
</feature>
<reference evidence="2" key="1">
    <citation type="submission" date="2020-03" db="EMBL/GenBank/DDBJ databases">
        <authorList>
            <person name="Weist P."/>
        </authorList>
    </citation>
    <scope>NUCLEOTIDE SEQUENCE</scope>
</reference>
<protein>
    <submittedName>
        <fullName evidence="2">Uncharacterized protein</fullName>
    </submittedName>
</protein>
<organism evidence="2 3">
    <name type="scientific">Pleuronectes platessa</name>
    <name type="common">European plaice</name>
    <dbReference type="NCBI Taxonomy" id="8262"/>
    <lineage>
        <taxon>Eukaryota</taxon>
        <taxon>Metazoa</taxon>
        <taxon>Chordata</taxon>
        <taxon>Craniata</taxon>
        <taxon>Vertebrata</taxon>
        <taxon>Euteleostomi</taxon>
        <taxon>Actinopterygii</taxon>
        <taxon>Neopterygii</taxon>
        <taxon>Teleostei</taxon>
        <taxon>Neoteleostei</taxon>
        <taxon>Acanthomorphata</taxon>
        <taxon>Carangaria</taxon>
        <taxon>Pleuronectiformes</taxon>
        <taxon>Pleuronectoidei</taxon>
        <taxon>Pleuronectidae</taxon>
        <taxon>Pleuronectes</taxon>
    </lineage>
</organism>
<comment type="caution">
    <text evidence="2">The sequence shown here is derived from an EMBL/GenBank/DDBJ whole genome shotgun (WGS) entry which is preliminary data.</text>
</comment>
<sequence>MGRSLDGEPKLPSSPAQPRSGRRRDGETVEPGRLSPEPFERPIGGLLFVSQVRPQTITELFWFPKPVPAHTKPRPEPGDSEGTHRSLDTQLVWASGQMFQVLDEVLRRPGLTETWNNAATREDSQQC</sequence>
<dbReference type="EMBL" id="CADEAL010000664">
    <property type="protein sequence ID" value="CAB1423539.1"/>
    <property type="molecule type" value="Genomic_DNA"/>
</dbReference>
<dbReference type="AlphaFoldDB" id="A0A9N7U4D8"/>
<name>A0A9N7U4D8_PLEPL</name>
<accession>A0A9N7U4D8</accession>
<feature type="compositionally biased region" description="Basic and acidic residues" evidence="1">
    <location>
        <begin position="73"/>
        <end position="85"/>
    </location>
</feature>
<gene>
    <name evidence="2" type="ORF">PLEPLA_LOCUS11459</name>
</gene>
<evidence type="ECO:0000313" key="2">
    <source>
        <dbReference type="EMBL" id="CAB1423539.1"/>
    </source>
</evidence>
<dbReference type="Proteomes" id="UP001153269">
    <property type="component" value="Unassembled WGS sequence"/>
</dbReference>
<feature type="region of interest" description="Disordered" evidence="1">
    <location>
        <begin position="65"/>
        <end position="85"/>
    </location>
</feature>
<keyword evidence="3" id="KW-1185">Reference proteome</keyword>
<evidence type="ECO:0000313" key="3">
    <source>
        <dbReference type="Proteomes" id="UP001153269"/>
    </source>
</evidence>